<feature type="compositionally biased region" description="Basic and acidic residues" evidence="1">
    <location>
        <begin position="1"/>
        <end position="10"/>
    </location>
</feature>
<keyword evidence="5" id="KW-1185">Reference proteome</keyword>
<feature type="domain" description="Collagen binding" evidence="3">
    <location>
        <begin position="43"/>
        <end position="167"/>
    </location>
</feature>
<evidence type="ECO:0000313" key="4">
    <source>
        <dbReference type="EMBL" id="MBS9334847.1"/>
    </source>
</evidence>
<feature type="compositionally biased region" description="Basic and acidic residues" evidence="1">
    <location>
        <begin position="230"/>
        <end position="251"/>
    </location>
</feature>
<feature type="compositionally biased region" description="Polar residues" evidence="1">
    <location>
        <begin position="17"/>
        <end position="26"/>
    </location>
</feature>
<sequence>MASEDYRSESTDPIDWNVTNSANVPGSANILPAPPAPSPKNTVLRKDGGFAGEGSNLIYWTVRVNWAQKQINNAKVTDTVGSDQSLDPERGIVVFSCTVDGDTVKQGPEVKPKSVTYLNDREFVVDLGDIKGPYNIFYFTKFDTKAAQGTKFTNAAVLTGDDIDKVEVKTETSAYSGDGGANDPGGNPVNPSPSPKPNPEPKPTPVNPSPKPGPAPQPEPVDPSPAPRPVPKDQSGKKNKDLPDTAGDQKNKTASWQKTSVLPETNKVNAKQTLLALATTFAVIASFFGYIQTKK</sequence>
<name>A0ABS5QPU9_9LACO</name>
<feature type="region of interest" description="Disordered" evidence="1">
    <location>
        <begin position="173"/>
        <end position="267"/>
    </location>
</feature>
<dbReference type="Pfam" id="PF05737">
    <property type="entry name" value="Collagen_bind"/>
    <property type="match status" value="1"/>
</dbReference>
<gene>
    <name evidence="4" type="ORF">G6R27_02190</name>
</gene>
<evidence type="ECO:0000256" key="1">
    <source>
        <dbReference type="SAM" id="MobiDB-lite"/>
    </source>
</evidence>
<evidence type="ECO:0000313" key="5">
    <source>
        <dbReference type="Proteomes" id="UP001519418"/>
    </source>
</evidence>
<organism evidence="4 5">
    <name type="scientific">Fructobacillus papyriferae</name>
    <dbReference type="NCBI Taxonomy" id="2713171"/>
    <lineage>
        <taxon>Bacteria</taxon>
        <taxon>Bacillati</taxon>
        <taxon>Bacillota</taxon>
        <taxon>Bacilli</taxon>
        <taxon>Lactobacillales</taxon>
        <taxon>Lactobacillaceae</taxon>
        <taxon>Fructobacillus</taxon>
    </lineage>
</organism>
<dbReference type="Proteomes" id="UP001519418">
    <property type="component" value="Unassembled WGS sequence"/>
</dbReference>
<feature type="transmembrane region" description="Helical" evidence="2">
    <location>
        <begin position="273"/>
        <end position="291"/>
    </location>
</feature>
<dbReference type="InterPro" id="IPR008456">
    <property type="entry name" value="Collagen-bd_dom"/>
</dbReference>
<protein>
    <recommendedName>
        <fullName evidence="3">Collagen binding domain-containing protein</fullName>
    </recommendedName>
</protein>
<comment type="caution">
    <text evidence="4">The sequence shown here is derived from an EMBL/GenBank/DDBJ whole genome shotgun (WGS) entry which is preliminary data.</text>
</comment>
<keyword evidence="2" id="KW-0812">Transmembrane</keyword>
<accession>A0ABS5QPU9</accession>
<keyword evidence="2" id="KW-0472">Membrane</keyword>
<feature type="compositionally biased region" description="Pro residues" evidence="1">
    <location>
        <begin position="190"/>
        <end position="229"/>
    </location>
</feature>
<feature type="compositionally biased region" description="Polar residues" evidence="1">
    <location>
        <begin position="252"/>
        <end position="267"/>
    </location>
</feature>
<proteinExistence type="predicted"/>
<dbReference type="SUPFAM" id="SSF49401">
    <property type="entry name" value="Bacterial adhesins"/>
    <property type="match status" value="1"/>
</dbReference>
<dbReference type="InterPro" id="IPR008966">
    <property type="entry name" value="Adhesion_dom_sf"/>
</dbReference>
<evidence type="ECO:0000259" key="3">
    <source>
        <dbReference type="Pfam" id="PF05737"/>
    </source>
</evidence>
<dbReference type="RefSeq" id="WP_213819447.1">
    <property type="nucleotide sequence ID" value="NZ_JAAMFI010000001.1"/>
</dbReference>
<feature type="region of interest" description="Disordered" evidence="1">
    <location>
        <begin position="1"/>
        <end position="47"/>
    </location>
</feature>
<dbReference type="Gene3D" id="2.60.40.740">
    <property type="match status" value="1"/>
</dbReference>
<dbReference type="EMBL" id="JAAMFI010000001">
    <property type="protein sequence ID" value="MBS9334847.1"/>
    <property type="molecule type" value="Genomic_DNA"/>
</dbReference>
<keyword evidence="2" id="KW-1133">Transmembrane helix</keyword>
<evidence type="ECO:0000256" key="2">
    <source>
        <dbReference type="SAM" id="Phobius"/>
    </source>
</evidence>
<reference evidence="4 5" key="1">
    <citation type="submission" date="2020-02" db="EMBL/GenBank/DDBJ databases">
        <title>Fructobacillus sp. isolated from paper mulberry of Taiwan.</title>
        <authorList>
            <person name="Lin S.-T."/>
        </authorList>
    </citation>
    <scope>NUCLEOTIDE SEQUENCE [LARGE SCALE GENOMIC DNA]</scope>
    <source>
        <strain evidence="4 5">M1-10</strain>
    </source>
</reference>